<feature type="binding site" evidence="11">
    <location>
        <position position="155"/>
    </location>
    <ligand>
        <name>NAD(+)</name>
        <dbReference type="ChEBI" id="CHEBI:57540"/>
    </ligand>
</feature>
<dbReference type="InterPro" id="IPR008927">
    <property type="entry name" value="6-PGluconate_DH-like_C_sf"/>
</dbReference>
<dbReference type="InterPro" id="IPR036220">
    <property type="entry name" value="UDP-Glc/GDP-Man_DH_C_sf"/>
</dbReference>
<dbReference type="InterPro" id="IPR028357">
    <property type="entry name" value="UDPglc_DH_bac"/>
</dbReference>
<dbReference type="InterPro" id="IPR014027">
    <property type="entry name" value="UDP-Glc/GDP-Man_DH_C"/>
</dbReference>
<dbReference type="EC" id="1.1.1.22" evidence="3 8"/>
<feature type="binding site" evidence="11">
    <location>
        <position position="122"/>
    </location>
    <ligand>
        <name>NAD(+)</name>
        <dbReference type="ChEBI" id="CHEBI:57540"/>
    </ligand>
</feature>
<evidence type="ECO:0000256" key="2">
    <source>
        <dbReference type="ARBA" id="ARBA00006601"/>
    </source>
</evidence>
<evidence type="ECO:0000256" key="5">
    <source>
        <dbReference type="ARBA" id="ARBA00023002"/>
    </source>
</evidence>
<evidence type="ECO:0000256" key="6">
    <source>
        <dbReference type="ARBA" id="ARBA00023027"/>
    </source>
</evidence>
<reference evidence="13" key="1">
    <citation type="journal article" date="2015" name="PLoS ONE">
        <title>Updated Campylobacter jejuni Capsule PCR Multiplex Typing System and Its Application to Clinical Isolates from South and Southeast Asia.</title>
        <authorList>
            <person name="Poly F."/>
            <person name="Serichantalergs O."/>
            <person name="Kuroiwa J."/>
            <person name="Pootong P."/>
            <person name="Mason C."/>
            <person name="Guerry P."/>
            <person name="Parker C.T."/>
        </authorList>
    </citation>
    <scope>NUCLEOTIDE SEQUENCE</scope>
    <source>
        <strain evidence="13">HS12</strain>
    </source>
</reference>
<evidence type="ECO:0000256" key="3">
    <source>
        <dbReference type="ARBA" id="ARBA00012954"/>
    </source>
</evidence>
<dbReference type="AlphaFoldDB" id="A0A0U3CEW2"/>
<dbReference type="PIRSF" id="PIRSF500134">
    <property type="entry name" value="UDPglc_DH_bac"/>
    <property type="match status" value="1"/>
</dbReference>
<dbReference type="GO" id="GO:0006065">
    <property type="term" value="P:UDP-glucuronate biosynthetic process"/>
    <property type="evidence" value="ECO:0007669"/>
    <property type="project" value="UniProtKB-UniPathway"/>
</dbReference>
<dbReference type="InterPro" id="IPR001732">
    <property type="entry name" value="UDP-Glc/GDP-Man_DH_N"/>
</dbReference>
<feature type="binding site" evidence="10">
    <location>
        <position position="259"/>
    </location>
    <ligand>
        <name>substrate</name>
    </ligand>
</feature>
<name>A0A0U3CEW2_CAMJU</name>
<comment type="pathway">
    <text evidence="1">Nucleotide-sugar biosynthesis; UDP-alpha-D-glucuronate biosynthesis; UDP-alpha-D-glucuronate from UDP-alpha-D-glucose: step 1/1.</text>
</comment>
<dbReference type="NCBIfam" id="TIGR03026">
    <property type="entry name" value="NDP-sugDHase"/>
    <property type="match status" value="1"/>
</dbReference>
<dbReference type="InterPro" id="IPR036291">
    <property type="entry name" value="NAD(P)-bd_dom_sf"/>
</dbReference>
<feature type="binding site" evidence="11">
    <location>
        <position position="265"/>
    </location>
    <ligand>
        <name>NAD(+)</name>
        <dbReference type="ChEBI" id="CHEBI:57540"/>
    </ligand>
</feature>
<dbReference type="SMART" id="SM00984">
    <property type="entry name" value="UDPG_MGDP_dh_C"/>
    <property type="match status" value="1"/>
</dbReference>
<keyword evidence="6 8" id="KW-0520">NAD</keyword>
<evidence type="ECO:0000256" key="9">
    <source>
        <dbReference type="PIRSR" id="PIRSR500134-1"/>
    </source>
</evidence>
<evidence type="ECO:0000256" key="1">
    <source>
        <dbReference type="ARBA" id="ARBA00004701"/>
    </source>
</evidence>
<feature type="binding site" evidence="10">
    <location>
        <begin position="152"/>
        <end position="155"/>
    </location>
    <ligand>
        <name>substrate</name>
    </ligand>
</feature>
<evidence type="ECO:0000256" key="11">
    <source>
        <dbReference type="PIRSR" id="PIRSR500134-3"/>
    </source>
</evidence>
<evidence type="ECO:0000256" key="7">
    <source>
        <dbReference type="ARBA" id="ARBA00047473"/>
    </source>
</evidence>
<dbReference type="SUPFAM" id="SSF51735">
    <property type="entry name" value="NAD(P)-binding Rossmann-fold domains"/>
    <property type="match status" value="1"/>
</dbReference>
<feature type="binding site" evidence="10">
    <location>
        <position position="206"/>
    </location>
    <ligand>
        <name>substrate</name>
    </ligand>
</feature>
<dbReference type="Pfam" id="PF00984">
    <property type="entry name" value="UDPG_MGDP_dh"/>
    <property type="match status" value="1"/>
</dbReference>
<evidence type="ECO:0000256" key="10">
    <source>
        <dbReference type="PIRSR" id="PIRSR500134-2"/>
    </source>
</evidence>
<feature type="binding site" evidence="11">
    <location>
        <position position="35"/>
    </location>
    <ligand>
        <name>NAD(+)</name>
        <dbReference type="ChEBI" id="CHEBI:57540"/>
    </ligand>
</feature>
<dbReference type="Pfam" id="PF03721">
    <property type="entry name" value="UDPG_MGDP_dh_N"/>
    <property type="match status" value="1"/>
</dbReference>
<dbReference type="PANTHER" id="PTHR43750">
    <property type="entry name" value="UDP-GLUCOSE 6-DEHYDROGENASE TUAD"/>
    <property type="match status" value="1"/>
</dbReference>
<keyword evidence="5 8" id="KW-0560">Oxidoreductase</keyword>
<dbReference type="GO" id="GO:0000271">
    <property type="term" value="P:polysaccharide biosynthetic process"/>
    <property type="evidence" value="ECO:0007669"/>
    <property type="project" value="InterPro"/>
</dbReference>
<feature type="binding site" evidence="10">
    <location>
        <begin position="251"/>
        <end position="255"/>
    </location>
    <ligand>
        <name>substrate</name>
    </ligand>
</feature>
<dbReference type="Pfam" id="PF03720">
    <property type="entry name" value="UDPG_MGDP_dh_C"/>
    <property type="match status" value="1"/>
</dbReference>
<evidence type="ECO:0000313" key="13">
    <source>
        <dbReference type="EMBL" id="ALT32009.1"/>
    </source>
</evidence>
<evidence type="ECO:0000256" key="4">
    <source>
        <dbReference type="ARBA" id="ARBA00015132"/>
    </source>
</evidence>
<comment type="similarity">
    <text evidence="2 8">Belongs to the UDP-glucose/GDP-mannose dehydrogenase family.</text>
</comment>
<accession>A0A0U3CEW2</accession>
<evidence type="ECO:0000259" key="12">
    <source>
        <dbReference type="SMART" id="SM00984"/>
    </source>
</evidence>
<feature type="active site" description="Nucleophile" evidence="9">
    <location>
        <position position="262"/>
    </location>
</feature>
<dbReference type="InterPro" id="IPR014026">
    <property type="entry name" value="UDP-Glc/GDP-Man_DH_dimer"/>
</dbReference>
<dbReference type="GO" id="GO:0051287">
    <property type="term" value="F:NAD binding"/>
    <property type="evidence" value="ECO:0007669"/>
    <property type="project" value="InterPro"/>
</dbReference>
<feature type="binding site" evidence="11">
    <location>
        <position position="329"/>
    </location>
    <ligand>
        <name>NAD(+)</name>
        <dbReference type="ChEBI" id="CHEBI:57540"/>
    </ligand>
</feature>
<dbReference type="PANTHER" id="PTHR43750:SF3">
    <property type="entry name" value="UDP-GLUCOSE 6-DEHYDROGENASE TUAD"/>
    <property type="match status" value="1"/>
</dbReference>
<feature type="binding site" evidence="10">
    <location>
        <position position="322"/>
    </location>
    <ligand>
        <name>substrate</name>
    </ligand>
</feature>
<dbReference type="GO" id="GO:0003979">
    <property type="term" value="F:UDP-glucose 6-dehydrogenase activity"/>
    <property type="evidence" value="ECO:0007669"/>
    <property type="project" value="UniProtKB-EC"/>
</dbReference>
<feature type="binding site" evidence="11">
    <location>
        <position position="30"/>
    </location>
    <ligand>
        <name>NAD(+)</name>
        <dbReference type="ChEBI" id="CHEBI:57540"/>
    </ligand>
</feature>
<proteinExistence type="inferred from homology"/>
<dbReference type="UniPathway" id="UPA00038">
    <property type="reaction ID" value="UER00491"/>
</dbReference>
<dbReference type="EMBL" id="KT868848">
    <property type="protein sequence ID" value="ALT32009.1"/>
    <property type="molecule type" value="Genomic_DNA"/>
</dbReference>
<dbReference type="Gene3D" id="1.20.5.100">
    <property type="entry name" value="Cytochrome c1, transmembrane anchor, C-terminal"/>
    <property type="match status" value="1"/>
</dbReference>
<comment type="catalytic activity">
    <reaction evidence="7 8">
        <text>UDP-alpha-D-glucose + 2 NAD(+) + H2O = UDP-alpha-D-glucuronate + 2 NADH + 3 H(+)</text>
        <dbReference type="Rhea" id="RHEA:23596"/>
        <dbReference type="ChEBI" id="CHEBI:15377"/>
        <dbReference type="ChEBI" id="CHEBI:15378"/>
        <dbReference type="ChEBI" id="CHEBI:57540"/>
        <dbReference type="ChEBI" id="CHEBI:57945"/>
        <dbReference type="ChEBI" id="CHEBI:58052"/>
        <dbReference type="ChEBI" id="CHEBI:58885"/>
        <dbReference type="EC" id="1.1.1.22"/>
    </reaction>
</comment>
<feature type="domain" description="UDP-glucose/GDP-mannose dehydrogenase C-terminal" evidence="12">
    <location>
        <begin position="315"/>
        <end position="417"/>
    </location>
</feature>
<dbReference type="SUPFAM" id="SSF52413">
    <property type="entry name" value="UDP-glucose/GDP-mannose dehydrogenase C-terminal domain"/>
    <property type="match status" value="1"/>
</dbReference>
<dbReference type="SUPFAM" id="SSF48179">
    <property type="entry name" value="6-phosphogluconate dehydrogenase C-terminal domain-like"/>
    <property type="match status" value="1"/>
</dbReference>
<protein>
    <recommendedName>
        <fullName evidence="4 8">UDP-glucose 6-dehydrogenase</fullName>
        <ecNumber evidence="3 8">1.1.1.22</ecNumber>
    </recommendedName>
</protein>
<organism evidence="13">
    <name type="scientific">Campylobacter jejuni subsp. jejuni</name>
    <dbReference type="NCBI Taxonomy" id="32022"/>
    <lineage>
        <taxon>Bacteria</taxon>
        <taxon>Pseudomonadati</taxon>
        <taxon>Campylobacterota</taxon>
        <taxon>Epsilonproteobacteria</taxon>
        <taxon>Campylobacterales</taxon>
        <taxon>Campylobacteraceae</taxon>
        <taxon>Campylobacter</taxon>
    </lineage>
</organism>
<evidence type="ECO:0000256" key="8">
    <source>
        <dbReference type="PIRNR" id="PIRNR000124"/>
    </source>
</evidence>
<dbReference type="Gene3D" id="3.40.50.720">
    <property type="entry name" value="NAD(P)-binding Rossmann-like Domain"/>
    <property type="match status" value="2"/>
</dbReference>
<dbReference type="InterPro" id="IPR017476">
    <property type="entry name" value="UDP-Glc/GDP-Man"/>
</dbReference>
<dbReference type="PIRSF" id="PIRSF000124">
    <property type="entry name" value="UDPglc_GDPman_dh"/>
    <property type="match status" value="1"/>
</dbReference>
<sequence length="432" mass="47922">MKIGIIGTGYVGLPTGVGLAELGNDVICIDREKSKIDALNSGILTIYEDNLEELFHKNIKEGRLKFTTSMQEGIKDADLVIIAVGTPPHPVTKEADMKYIHAAATELADYLTRYTVIATKSTVPVGTGDDIESLISRKNPNAEFDVLSLPEFLREGFAVYDFFNPDRIIVGTNSQRAKAVIEKLYEPFKGKSELLFVSRRSSETIKYASNAFLAIKIHYINEMANFCEKAGADILEVAKGMGLDTRIGKRFLNPGPGYGGSCFPKDTLAMAFMGKQNDIDLTLINAAIKGNEERKNHMCERILNSIKDIKNPKIAVLGLAFKDGTDDCRESPAVDIVFKLLEQKVKICAYDPKAMDLAKQILGDKIDYANSMYEAIKDADAIAILTEWKEFSSLDLKKAYDLLNHKKIIDLRNLIDKNEAIKLGFEYQGVGR</sequence>
<feature type="binding site" evidence="11">
    <location>
        <position position="86"/>
    </location>
    <ligand>
        <name>NAD(+)</name>
        <dbReference type="ChEBI" id="CHEBI:57540"/>
    </ligand>
</feature>